<feature type="signal peptide" evidence="1">
    <location>
        <begin position="1"/>
        <end position="18"/>
    </location>
</feature>
<gene>
    <name evidence="2" type="ordered locus">swp_4299</name>
</gene>
<evidence type="ECO:0000256" key="1">
    <source>
        <dbReference type="SAM" id="SignalP"/>
    </source>
</evidence>
<dbReference type="RefSeq" id="WP_020914287.1">
    <property type="nucleotide sequence ID" value="NC_011566.1"/>
</dbReference>
<keyword evidence="1" id="KW-0732">Signal</keyword>
<sequence length="359" mass="40570">MKQLILALLILFTFSAHAAFDSKESVYADLLNSNNLQNVKLGAKALHHDLPDNVELWDLAAFTIWSMNSNGDRSNAEFDDTISWLAKAIGESQRGRYQTLLNEQLKLAQSSKVRRYFKGAIKELNNTEELQFDATNYTAQVALSDPKHIRATAENFKRIKVGDTLEVVLSLLGQPNGVGQYIRSYRRPFIGRQTFQNLRLSYINFGSMELRYEKTHWLVDLKSKQTDADISAVSADFRDLLSRLVSNDVTQIRSAAREAIKLPLTDQATLDHIAQYIWDSQDTQNDQFADSLAWLCKVLSNSKNGRYKEILATLAQKPIHKKITRYAANSAKNLPISAEHFTPAINTKTAETPEENTSL</sequence>
<reference evidence="2 3" key="1">
    <citation type="journal article" date="2008" name="PLoS ONE">
        <title>Environmental adaptation: genomic analysis of the piezotolerant and psychrotolerant deep-sea iron reducing bacterium Shewanella piezotolerans WP3.</title>
        <authorList>
            <person name="Wang F."/>
            <person name="Wang J."/>
            <person name="Jian H."/>
            <person name="Zhang B."/>
            <person name="Li S."/>
            <person name="Wang F."/>
            <person name="Zeng X."/>
            <person name="Gao L."/>
            <person name="Bartlett D.H."/>
            <person name="Yu J."/>
            <person name="Hu S."/>
            <person name="Xiao X."/>
        </authorList>
    </citation>
    <scope>NUCLEOTIDE SEQUENCE [LARGE SCALE GENOMIC DNA]</scope>
    <source>
        <strain evidence="3">WP3 / JCM 13877</strain>
    </source>
</reference>
<feature type="chain" id="PRO_5002867050" evidence="1">
    <location>
        <begin position="19"/>
        <end position="359"/>
    </location>
</feature>
<keyword evidence="3" id="KW-1185">Reference proteome</keyword>
<evidence type="ECO:0000313" key="3">
    <source>
        <dbReference type="Proteomes" id="UP000000753"/>
    </source>
</evidence>
<evidence type="ECO:0000313" key="2">
    <source>
        <dbReference type="EMBL" id="ACJ30950.1"/>
    </source>
</evidence>
<accession>B8CU94</accession>
<protein>
    <submittedName>
        <fullName evidence="2">Uncharacterized protein</fullName>
    </submittedName>
</protein>
<dbReference type="KEGG" id="swp:swp_4299"/>
<dbReference type="OrthoDB" id="6287519at2"/>
<proteinExistence type="predicted"/>
<name>B8CU94_SHEPW</name>
<dbReference type="Proteomes" id="UP000000753">
    <property type="component" value="Chromosome"/>
</dbReference>
<dbReference type="eggNOG" id="ENOG5031I48">
    <property type="taxonomic scope" value="Bacteria"/>
</dbReference>
<dbReference type="AlphaFoldDB" id="B8CU94"/>
<organism evidence="2 3">
    <name type="scientific">Shewanella piezotolerans (strain WP3 / JCM 13877)</name>
    <dbReference type="NCBI Taxonomy" id="225849"/>
    <lineage>
        <taxon>Bacteria</taxon>
        <taxon>Pseudomonadati</taxon>
        <taxon>Pseudomonadota</taxon>
        <taxon>Gammaproteobacteria</taxon>
        <taxon>Alteromonadales</taxon>
        <taxon>Shewanellaceae</taxon>
        <taxon>Shewanella</taxon>
    </lineage>
</organism>
<dbReference type="STRING" id="225849.swp_4299"/>
<dbReference type="HOGENOM" id="CLU_813529_0_0_6"/>
<dbReference type="EMBL" id="CP000472">
    <property type="protein sequence ID" value="ACJ30950.1"/>
    <property type="molecule type" value="Genomic_DNA"/>
</dbReference>